<name>A0A315ZCU5_SEDFL</name>
<dbReference type="Proteomes" id="UP000245535">
    <property type="component" value="Unassembled WGS sequence"/>
</dbReference>
<comment type="caution">
    <text evidence="1">The sequence shown here is derived from an EMBL/GenBank/DDBJ whole genome shotgun (WGS) entry which is preliminary data.</text>
</comment>
<gene>
    <name evidence="1" type="ORF">BC781_102117</name>
</gene>
<reference evidence="1 2" key="1">
    <citation type="submission" date="2018-03" db="EMBL/GenBank/DDBJ databases">
        <title>Genomic Encyclopedia of Archaeal and Bacterial Type Strains, Phase II (KMG-II): from individual species to whole genera.</title>
        <authorList>
            <person name="Goeker M."/>
        </authorList>
    </citation>
    <scope>NUCLEOTIDE SEQUENCE [LARGE SCALE GENOMIC DNA]</scope>
    <source>
        <strain evidence="1 2">DSM 28229</strain>
    </source>
</reference>
<evidence type="ECO:0008006" key="3">
    <source>
        <dbReference type="Google" id="ProtNLM"/>
    </source>
</evidence>
<evidence type="ECO:0000313" key="1">
    <source>
        <dbReference type="EMBL" id="PWJ42574.1"/>
    </source>
</evidence>
<protein>
    <recommendedName>
        <fullName evidence="3">Transglutaminase superfamily protein</fullName>
    </recommendedName>
</protein>
<proteinExistence type="predicted"/>
<keyword evidence="2" id="KW-1185">Reference proteome</keyword>
<dbReference type="AlphaFoldDB" id="A0A315ZCU5"/>
<organism evidence="1 2">
    <name type="scientific">Sediminitomix flava</name>
    <dbReference type="NCBI Taxonomy" id="379075"/>
    <lineage>
        <taxon>Bacteria</taxon>
        <taxon>Pseudomonadati</taxon>
        <taxon>Bacteroidota</taxon>
        <taxon>Cytophagia</taxon>
        <taxon>Cytophagales</taxon>
        <taxon>Flammeovirgaceae</taxon>
        <taxon>Sediminitomix</taxon>
    </lineage>
</organism>
<sequence>MIAILSYYFFKLFNWVNLKKPNHQSLHVFVILSYCILMSGLVQACKSSLEIPKIETAVFLGNKANTYSKNPHVSYNMTQKGNKYRIAYKFADHNEQIQTFNTQLNINSVQKAINDFGLPKQLFRPQYVTAGFQSTDNEIKGLTAWEYSAKNKVRPNINKLVKAYRDFAKPIAAFTAKTLGTNATKREIVDFVLKFCQDIPFGVPPSYNQNLHIGGLLTPPHLLVNGYGDCDSKVVLFTSILSFFDEINTVLLYMPNHLGVAIKLPVIENDEFIKIGDEEFVIAEPTGPIRLPLGKKGKEHGPIKEIVSISIGKELQRKTSVEHSEHFIHTGSITFWTDIKDEGEIEVFLNNTQIGKLDISFDQKPECRNINALVVDKEIGYYQLEAKSKKGSIWSGTITVKSNTCKLVRIGH</sequence>
<dbReference type="EMBL" id="QGDO01000002">
    <property type="protein sequence ID" value="PWJ42574.1"/>
    <property type="molecule type" value="Genomic_DNA"/>
</dbReference>
<evidence type="ECO:0000313" key="2">
    <source>
        <dbReference type="Proteomes" id="UP000245535"/>
    </source>
</evidence>
<accession>A0A315ZCU5</accession>